<keyword evidence="3" id="KW-1185">Reference proteome</keyword>
<evidence type="ECO:0000259" key="1">
    <source>
        <dbReference type="PROSITE" id="PS50013"/>
    </source>
</evidence>
<dbReference type="Proteomes" id="UP000000305">
    <property type="component" value="Unassembled WGS sequence"/>
</dbReference>
<dbReference type="EMBL" id="GL732620">
    <property type="protein sequence ID" value="EFX70483.1"/>
    <property type="molecule type" value="Genomic_DNA"/>
</dbReference>
<proteinExistence type="predicted"/>
<dbReference type="PROSITE" id="PS50013">
    <property type="entry name" value="CHROMO_2"/>
    <property type="match status" value="1"/>
</dbReference>
<evidence type="ECO:0000313" key="3">
    <source>
        <dbReference type="Proteomes" id="UP000000305"/>
    </source>
</evidence>
<accession>E9HCJ6</accession>
<dbReference type="STRING" id="6669.E9HCJ6"/>
<dbReference type="KEGG" id="dpx:DAPPUDRAFT_256946"/>
<protein>
    <recommendedName>
        <fullName evidence="1">Chromo domain-containing protein</fullName>
    </recommendedName>
</protein>
<sequence length="101" mass="11648">MFNIDVVQDSGLTDVVLHALLVIDVLATREVLGLIPNVFSAVFLKARDLASFAPENFTGKKRWSSLFVEMEGFCRTYFVETTWEHHSNMDCVRLISQYYKR</sequence>
<dbReference type="HOGENOM" id="CLU_2294476_0_0_1"/>
<dbReference type="InterPro" id="IPR010314">
    <property type="entry name" value="E3_Ub_ligase_DUF913"/>
</dbReference>
<dbReference type="OrthoDB" id="8068875at2759"/>
<name>E9HCJ6_DAPPU</name>
<feature type="domain" description="Chromo" evidence="1">
    <location>
        <begin position="52"/>
        <end position="101"/>
    </location>
</feature>
<evidence type="ECO:0000313" key="2">
    <source>
        <dbReference type="EMBL" id="EFX70483.1"/>
    </source>
</evidence>
<dbReference type="AlphaFoldDB" id="E9HCJ6"/>
<dbReference type="Pfam" id="PF06025">
    <property type="entry name" value="DUF913"/>
    <property type="match status" value="1"/>
</dbReference>
<dbReference type="InParanoid" id="E9HCJ6"/>
<reference evidence="2 3" key="1">
    <citation type="journal article" date="2011" name="Science">
        <title>The ecoresponsive genome of Daphnia pulex.</title>
        <authorList>
            <person name="Colbourne J.K."/>
            <person name="Pfrender M.E."/>
            <person name="Gilbert D."/>
            <person name="Thomas W.K."/>
            <person name="Tucker A."/>
            <person name="Oakley T.H."/>
            <person name="Tokishita S."/>
            <person name="Aerts A."/>
            <person name="Arnold G.J."/>
            <person name="Basu M.K."/>
            <person name="Bauer D.J."/>
            <person name="Caceres C.E."/>
            <person name="Carmel L."/>
            <person name="Casola C."/>
            <person name="Choi J.H."/>
            <person name="Detter J.C."/>
            <person name="Dong Q."/>
            <person name="Dusheyko S."/>
            <person name="Eads B.D."/>
            <person name="Frohlich T."/>
            <person name="Geiler-Samerotte K.A."/>
            <person name="Gerlach D."/>
            <person name="Hatcher P."/>
            <person name="Jogdeo S."/>
            <person name="Krijgsveld J."/>
            <person name="Kriventseva E.V."/>
            <person name="Kultz D."/>
            <person name="Laforsch C."/>
            <person name="Lindquist E."/>
            <person name="Lopez J."/>
            <person name="Manak J.R."/>
            <person name="Muller J."/>
            <person name="Pangilinan J."/>
            <person name="Patwardhan R.P."/>
            <person name="Pitluck S."/>
            <person name="Pritham E.J."/>
            <person name="Rechtsteiner A."/>
            <person name="Rho M."/>
            <person name="Rogozin I.B."/>
            <person name="Sakarya O."/>
            <person name="Salamov A."/>
            <person name="Schaack S."/>
            <person name="Shapiro H."/>
            <person name="Shiga Y."/>
            <person name="Skalitzky C."/>
            <person name="Smith Z."/>
            <person name="Souvorov A."/>
            <person name="Sung W."/>
            <person name="Tang Z."/>
            <person name="Tsuchiya D."/>
            <person name="Tu H."/>
            <person name="Vos H."/>
            <person name="Wang M."/>
            <person name="Wolf Y.I."/>
            <person name="Yamagata H."/>
            <person name="Yamada T."/>
            <person name="Ye Y."/>
            <person name="Shaw J.R."/>
            <person name="Andrews J."/>
            <person name="Crease T.J."/>
            <person name="Tang H."/>
            <person name="Lucas S.M."/>
            <person name="Robertson H.M."/>
            <person name="Bork P."/>
            <person name="Koonin E.V."/>
            <person name="Zdobnov E.M."/>
            <person name="Grigoriev I.V."/>
            <person name="Lynch M."/>
            <person name="Boore J.L."/>
        </authorList>
    </citation>
    <scope>NUCLEOTIDE SEQUENCE [LARGE SCALE GENOMIC DNA]</scope>
</reference>
<gene>
    <name evidence="2" type="ORF">DAPPUDRAFT_256946</name>
</gene>
<organism evidence="2 3">
    <name type="scientific">Daphnia pulex</name>
    <name type="common">Water flea</name>
    <dbReference type="NCBI Taxonomy" id="6669"/>
    <lineage>
        <taxon>Eukaryota</taxon>
        <taxon>Metazoa</taxon>
        <taxon>Ecdysozoa</taxon>
        <taxon>Arthropoda</taxon>
        <taxon>Crustacea</taxon>
        <taxon>Branchiopoda</taxon>
        <taxon>Diplostraca</taxon>
        <taxon>Cladocera</taxon>
        <taxon>Anomopoda</taxon>
        <taxon>Daphniidae</taxon>
        <taxon>Daphnia</taxon>
    </lineage>
</organism>
<dbReference type="InterPro" id="IPR000953">
    <property type="entry name" value="Chromo/chromo_shadow_dom"/>
</dbReference>